<dbReference type="OrthoDB" id="6024937at2"/>
<dbReference type="InterPro" id="IPR011033">
    <property type="entry name" value="PRC_barrel-like_sf"/>
</dbReference>
<dbReference type="NCBIfam" id="TIGR02888">
    <property type="entry name" value="spore_YlmC_YmxH"/>
    <property type="match status" value="1"/>
</dbReference>
<dbReference type="InterPro" id="IPR027275">
    <property type="entry name" value="PRC-brl_dom"/>
</dbReference>
<evidence type="ECO:0000313" key="2">
    <source>
        <dbReference type="EMBL" id="GAW91734.1"/>
    </source>
</evidence>
<comment type="caution">
    <text evidence="2">The sequence shown here is derived from an EMBL/GenBank/DDBJ whole genome shotgun (WGS) entry which is preliminary data.</text>
</comment>
<dbReference type="AlphaFoldDB" id="A0A1Z5HQE2"/>
<proteinExistence type="predicted"/>
<dbReference type="InterPro" id="IPR014238">
    <property type="entry name" value="Spore_YlmC/YmxH"/>
</dbReference>
<organism evidence="2 3">
    <name type="scientific">Calderihabitans maritimus</name>
    <dbReference type="NCBI Taxonomy" id="1246530"/>
    <lineage>
        <taxon>Bacteria</taxon>
        <taxon>Bacillati</taxon>
        <taxon>Bacillota</taxon>
        <taxon>Clostridia</taxon>
        <taxon>Neomoorellales</taxon>
        <taxon>Calderihabitantaceae</taxon>
        <taxon>Calderihabitans</taxon>
    </lineage>
</organism>
<dbReference type="SUPFAM" id="SSF50346">
    <property type="entry name" value="PRC-barrel domain"/>
    <property type="match status" value="1"/>
</dbReference>
<dbReference type="Proteomes" id="UP000197032">
    <property type="component" value="Unassembled WGS sequence"/>
</dbReference>
<dbReference type="Pfam" id="PF05239">
    <property type="entry name" value="PRC"/>
    <property type="match status" value="1"/>
</dbReference>
<reference evidence="3" key="1">
    <citation type="journal article" date="2017" name="Appl. Environ. Microbiol.">
        <title>Genomic Analysis of Calderihabitans maritimus KKC1, a Thermophilic, Hydrogenogenic, Carboxydotrophic Bacterium Isolated from Marine Sediment.</title>
        <authorList>
            <person name="Omae K."/>
            <person name="Yoneda Y."/>
            <person name="Fukuyama Y."/>
            <person name="Yoshida T."/>
            <person name="Sako Y."/>
        </authorList>
    </citation>
    <scope>NUCLEOTIDE SEQUENCE [LARGE SCALE GENOMIC DNA]</scope>
    <source>
        <strain evidence="3">KKC1</strain>
    </source>
</reference>
<name>A0A1Z5HQE2_9FIRM</name>
<accession>A0A1Z5HQE2</accession>
<protein>
    <submittedName>
        <fullName evidence="2">YlmC/YmxH family sporulation protein</fullName>
    </submittedName>
</protein>
<sequence length="89" mass="9902">MKLSELIGKQIVNLYNGVNLGTVGESDLVIDTESGEVESIILPRKSNLISFWFNEQKLVIPWQAVKKVGSEVIIVDLDQSYSSLRKHSG</sequence>
<evidence type="ECO:0000313" key="3">
    <source>
        <dbReference type="Proteomes" id="UP000197032"/>
    </source>
</evidence>
<evidence type="ECO:0000259" key="1">
    <source>
        <dbReference type="Pfam" id="PF05239"/>
    </source>
</evidence>
<dbReference type="Gene3D" id="2.30.30.240">
    <property type="entry name" value="PRC-barrel domain"/>
    <property type="match status" value="1"/>
</dbReference>
<dbReference type="PANTHER" id="PTHR40061:SF1">
    <property type="entry name" value="SPORULATION PROTEIN YLMC-RELATED"/>
    <property type="match status" value="1"/>
</dbReference>
<dbReference type="PANTHER" id="PTHR40061">
    <property type="entry name" value="SPORULATION PROTEIN YLMC-RELATED"/>
    <property type="match status" value="1"/>
</dbReference>
<feature type="domain" description="PRC-barrel" evidence="1">
    <location>
        <begin position="2"/>
        <end position="78"/>
    </location>
</feature>
<keyword evidence="3" id="KW-1185">Reference proteome</keyword>
<dbReference type="EMBL" id="BDGJ01000032">
    <property type="protein sequence ID" value="GAW91734.1"/>
    <property type="molecule type" value="Genomic_DNA"/>
</dbReference>
<gene>
    <name evidence="2" type="ORF">KKC1_08950</name>
</gene>
<dbReference type="RefSeq" id="WP_088553224.1">
    <property type="nucleotide sequence ID" value="NZ_BDGJ01000032.1"/>
</dbReference>